<dbReference type="KEGG" id="xbc:ELE36_16080"/>
<name>A0A411HMP3_9GAMM</name>
<evidence type="ECO:0000313" key="3">
    <source>
        <dbReference type="Proteomes" id="UP000291562"/>
    </source>
</evidence>
<dbReference type="EMBL" id="CP035704">
    <property type="protein sequence ID" value="QBB71749.1"/>
    <property type="molecule type" value="Genomic_DNA"/>
</dbReference>
<feature type="signal peptide" evidence="1">
    <location>
        <begin position="1"/>
        <end position="24"/>
    </location>
</feature>
<gene>
    <name evidence="2" type="ORF">ELE36_16080</name>
</gene>
<evidence type="ECO:0000256" key="1">
    <source>
        <dbReference type="SAM" id="SignalP"/>
    </source>
</evidence>
<protein>
    <submittedName>
        <fullName evidence="2">Uncharacterized protein</fullName>
    </submittedName>
</protein>
<organism evidence="2 3">
    <name type="scientific">Pseudolysobacter antarcticus</name>
    <dbReference type="NCBI Taxonomy" id="2511995"/>
    <lineage>
        <taxon>Bacteria</taxon>
        <taxon>Pseudomonadati</taxon>
        <taxon>Pseudomonadota</taxon>
        <taxon>Gammaproteobacteria</taxon>
        <taxon>Lysobacterales</taxon>
        <taxon>Rhodanobacteraceae</taxon>
        <taxon>Pseudolysobacter</taxon>
    </lineage>
</organism>
<sequence length="188" mass="19981">MPLRSISLALLSTLCVMLPLPTHADALKSVHLSGNATTPVGERPAQLYLYCQPDKNGTIGLELTLRDADGIKGFDFAPFEGPDAPAATKALSHLHASAGSDDIDAQMAASGWYSAEITGGFVFGLNQITGKPGKLVDIVRVLSKPNSRLSWKQQSYVETDVPLDARFSIADATAQHIRETVAACLPAH</sequence>
<feature type="chain" id="PRO_5019103635" evidence="1">
    <location>
        <begin position="25"/>
        <end position="188"/>
    </location>
</feature>
<keyword evidence="3" id="KW-1185">Reference proteome</keyword>
<keyword evidence="1" id="KW-0732">Signal</keyword>
<proteinExistence type="predicted"/>
<dbReference type="RefSeq" id="WP_129835064.1">
    <property type="nucleotide sequence ID" value="NZ_CP035704.1"/>
</dbReference>
<evidence type="ECO:0000313" key="2">
    <source>
        <dbReference type="EMBL" id="QBB71749.1"/>
    </source>
</evidence>
<dbReference type="Proteomes" id="UP000291562">
    <property type="component" value="Chromosome"/>
</dbReference>
<reference evidence="2 3" key="1">
    <citation type="submission" date="2019-01" db="EMBL/GenBank/DDBJ databases">
        <title>Pseudolysobacter antarctica gen. nov., sp. nov., isolated from Fildes Peninsula, Antarctica.</title>
        <authorList>
            <person name="Wei Z."/>
            <person name="Peng F."/>
        </authorList>
    </citation>
    <scope>NUCLEOTIDE SEQUENCE [LARGE SCALE GENOMIC DNA]</scope>
    <source>
        <strain evidence="2 3">AQ6-296</strain>
    </source>
</reference>
<dbReference type="AlphaFoldDB" id="A0A411HMP3"/>
<accession>A0A411HMP3</accession>
<dbReference type="OrthoDB" id="5956624at2"/>